<sequence>MSSMRRRVMSIVEDQGVYSSSCGYCKSSSRSSVSQGMWAHTLTVDDYQELLNRGWRRSGKFLYKPSMHRTCCPPHSIRLDANAFIISKDQARVMRRMQRYLEGSYHGTRPSEYSDVGQSNSAEAHCKELGEEMVTAAKKKSIAHDTPDLNPPTTAKKKKTLVVEDEIQVQLSASIQDAVNRCVEFGSLPQDLDLPQVVVRKVTHKTRGKLKEIEGQLDYTSSVAFAIAAGVKRKSNMVNTEVEVESGGQVNRWQPFSSTQEFSPSLVAEILVSQLGKTGDLSGYIPQACKGHLNFLLLGCEAQSNSLSSGMDASVTPSYNQGCPGASGERTSQDTGDQARKLKSSSLTPSLSSSPNVLLPSIQDINPSPSPSLPLPSVSSVKPRRIAITIKQSSFDAEEFALYKKYQVAVHNDKPEEVHESSYRRFLVDSPLMYVAPENDGSTPSCGFGSFHQQYRIDGKLVAVGVVDILPCCLSSKYLFWDPDLAFLALGKYSALREIQWVQEANKLCPSLSFYYLGYYIHTCPKMRYKATYAPSELLCPSKYIWVPFEKARLALACSQYMCLSNCSSPNASAAENSAKRSEGAEKMEDFFGIEEDDEINNDASEADDDYCAPTSEDLLSTKHGLPFAHSGGKDESMEKNKERTPGLGKIILLLNNQCLTFERLLEMRVVPAVRMEALIEELILYLSGVGPDLASRMLLVPR</sequence>
<protein>
    <recommendedName>
        <fullName evidence="2">arginyltransferase</fullName>
        <ecNumber evidence="2">2.3.2.8</ecNumber>
    </recommendedName>
</protein>
<reference evidence="9 11" key="1">
    <citation type="journal article" date="2008" name="Science">
        <title>The Physcomitrella genome reveals evolutionary insights into the conquest of land by plants.</title>
        <authorList>
            <person name="Rensing S."/>
            <person name="Lang D."/>
            <person name="Zimmer A."/>
            <person name="Terry A."/>
            <person name="Salamov A."/>
            <person name="Shapiro H."/>
            <person name="Nishiyama T."/>
            <person name="Perroud P.-F."/>
            <person name="Lindquist E."/>
            <person name="Kamisugi Y."/>
            <person name="Tanahashi T."/>
            <person name="Sakakibara K."/>
            <person name="Fujita T."/>
            <person name="Oishi K."/>
            <person name="Shin-I T."/>
            <person name="Kuroki Y."/>
            <person name="Toyoda A."/>
            <person name="Suzuki Y."/>
            <person name="Hashimoto A."/>
            <person name="Yamaguchi K."/>
            <person name="Sugano A."/>
            <person name="Kohara Y."/>
            <person name="Fujiyama A."/>
            <person name="Anterola A."/>
            <person name="Aoki S."/>
            <person name="Ashton N."/>
            <person name="Barbazuk W.B."/>
            <person name="Barker E."/>
            <person name="Bennetzen J."/>
            <person name="Bezanilla M."/>
            <person name="Blankenship R."/>
            <person name="Cho S.H."/>
            <person name="Dutcher S."/>
            <person name="Estelle M."/>
            <person name="Fawcett J.A."/>
            <person name="Gundlach H."/>
            <person name="Hanada K."/>
            <person name="Heyl A."/>
            <person name="Hicks K.A."/>
            <person name="Hugh J."/>
            <person name="Lohr M."/>
            <person name="Mayer K."/>
            <person name="Melkozernov A."/>
            <person name="Murata T."/>
            <person name="Nelson D."/>
            <person name="Pils B."/>
            <person name="Prigge M."/>
            <person name="Reiss B."/>
            <person name="Renner T."/>
            <person name="Rombauts S."/>
            <person name="Rushton P."/>
            <person name="Sanderfoot A."/>
            <person name="Schween G."/>
            <person name="Shiu S.-H."/>
            <person name="Stueber K."/>
            <person name="Theodoulou F.L."/>
            <person name="Tu H."/>
            <person name="Van de Peer Y."/>
            <person name="Verrier P.J."/>
            <person name="Waters E."/>
            <person name="Wood A."/>
            <person name="Yang L."/>
            <person name="Cove D."/>
            <person name="Cuming A."/>
            <person name="Hasebe M."/>
            <person name="Lucas S."/>
            <person name="Mishler D.B."/>
            <person name="Reski R."/>
            <person name="Grigoriev I."/>
            <person name="Quatrano R.S."/>
            <person name="Boore J.L."/>
        </authorList>
    </citation>
    <scope>NUCLEOTIDE SEQUENCE [LARGE SCALE GENOMIC DNA]</scope>
    <source>
        <strain evidence="10 11">cv. Gransden 2004</strain>
    </source>
</reference>
<feature type="domain" description="N-end rule aminoacyl transferase C-terminal" evidence="8">
    <location>
        <begin position="398"/>
        <end position="540"/>
    </location>
</feature>
<keyword evidence="3" id="KW-0808">Transferase</keyword>
<evidence type="ECO:0000256" key="5">
    <source>
        <dbReference type="ARBA" id="ARBA00023315"/>
    </source>
</evidence>
<dbReference type="InterPro" id="IPR007471">
    <property type="entry name" value="N-end_Aminoacyl_Trfase_N"/>
</dbReference>
<organism evidence="9">
    <name type="scientific">Physcomitrium patens</name>
    <name type="common">Spreading-leaved earth moss</name>
    <name type="synonym">Physcomitrella patens</name>
    <dbReference type="NCBI Taxonomy" id="3218"/>
    <lineage>
        <taxon>Eukaryota</taxon>
        <taxon>Viridiplantae</taxon>
        <taxon>Streptophyta</taxon>
        <taxon>Embryophyta</taxon>
        <taxon>Bryophyta</taxon>
        <taxon>Bryophytina</taxon>
        <taxon>Bryopsida</taxon>
        <taxon>Funariidae</taxon>
        <taxon>Funariales</taxon>
        <taxon>Funariaceae</taxon>
        <taxon>Physcomitrium</taxon>
    </lineage>
</organism>
<dbReference type="SUPFAM" id="SSF55729">
    <property type="entry name" value="Acyl-CoA N-acyltransferases (Nat)"/>
    <property type="match status" value="1"/>
</dbReference>
<feature type="compositionally biased region" description="Low complexity" evidence="6">
    <location>
        <begin position="344"/>
        <end position="361"/>
    </location>
</feature>
<evidence type="ECO:0000256" key="6">
    <source>
        <dbReference type="SAM" id="MobiDB-lite"/>
    </source>
</evidence>
<evidence type="ECO:0000256" key="1">
    <source>
        <dbReference type="ARBA" id="ARBA00009991"/>
    </source>
</evidence>
<dbReference type="OMA" id="HVMESSY"/>
<dbReference type="InterPro" id="IPR030700">
    <property type="entry name" value="N-end_Aminoacyl_Trfase"/>
</dbReference>
<accession>A0A2K1KVV8</accession>
<dbReference type="EC" id="2.3.2.8" evidence="2"/>
<reference evidence="9 11" key="2">
    <citation type="journal article" date="2018" name="Plant J.">
        <title>The Physcomitrella patens chromosome-scale assembly reveals moss genome structure and evolution.</title>
        <authorList>
            <person name="Lang D."/>
            <person name="Ullrich K.K."/>
            <person name="Murat F."/>
            <person name="Fuchs J."/>
            <person name="Jenkins J."/>
            <person name="Haas F.B."/>
            <person name="Piednoel M."/>
            <person name="Gundlach H."/>
            <person name="Van Bel M."/>
            <person name="Meyberg R."/>
            <person name="Vives C."/>
            <person name="Morata J."/>
            <person name="Symeonidi A."/>
            <person name="Hiss M."/>
            <person name="Muchero W."/>
            <person name="Kamisugi Y."/>
            <person name="Saleh O."/>
            <person name="Blanc G."/>
            <person name="Decker E.L."/>
            <person name="van Gessel N."/>
            <person name="Grimwood J."/>
            <person name="Hayes R.D."/>
            <person name="Graham S.W."/>
            <person name="Gunter L.E."/>
            <person name="McDaniel S.F."/>
            <person name="Hoernstein S.N.W."/>
            <person name="Larsson A."/>
            <person name="Li F.W."/>
            <person name="Perroud P.F."/>
            <person name="Phillips J."/>
            <person name="Ranjan P."/>
            <person name="Rokshar D.S."/>
            <person name="Rothfels C.J."/>
            <person name="Schneider L."/>
            <person name="Shu S."/>
            <person name="Stevenson D.W."/>
            <person name="Thummler F."/>
            <person name="Tillich M."/>
            <person name="Villarreal Aguilar J.C."/>
            <person name="Widiez T."/>
            <person name="Wong G.K."/>
            <person name="Wymore A."/>
            <person name="Zhang Y."/>
            <person name="Zimmer A.D."/>
            <person name="Quatrano R.S."/>
            <person name="Mayer K.F.X."/>
            <person name="Goodstein D."/>
            <person name="Casacuberta J.M."/>
            <person name="Vandepoele K."/>
            <person name="Reski R."/>
            <person name="Cuming A.C."/>
            <person name="Tuskan G.A."/>
            <person name="Maumus F."/>
            <person name="Salse J."/>
            <person name="Schmutz J."/>
            <person name="Rensing S.A."/>
        </authorList>
    </citation>
    <scope>NUCLEOTIDE SEQUENCE [LARGE SCALE GENOMIC DNA]</scope>
    <source>
        <strain evidence="10 11">cv. Gransden 2004</strain>
    </source>
</reference>
<dbReference type="PIRSF" id="PIRSF037207">
    <property type="entry name" value="ATE1_euk"/>
    <property type="match status" value="1"/>
</dbReference>
<dbReference type="PaxDb" id="3218-PP1S333_56V6.1"/>
<dbReference type="InterPro" id="IPR017137">
    <property type="entry name" value="Arg-tRNA-P_Trfase_1_euk"/>
</dbReference>
<dbReference type="Proteomes" id="UP000006727">
    <property type="component" value="Chromosome 3"/>
</dbReference>
<dbReference type="Pfam" id="PF04376">
    <property type="entry name" value="ATE_N"/>
    <property type="match status" value="1"/>
</dbReference>
<keyword evidence="4" id="KW-0833">Ubl conjugation pathway</keyword>
<dbReference type="RefSeq" id="XP_024371075.1">
    <property type="nucleotide sequence ID" value="XM_024515307.2"/>
</dbReference>
<evidence type="ECO:0000313" key="10">
    <source>
        <dbReference type="EnsemblPlants" id="Pp3c3_24950V3.1"/>
    </source>
</evidence>
<dbReference type="EnsemblPlants" id="Pp3c3_24950V3.3">
    <property type="protein sequence ID" value="Pp3c3_24950V3.3"/>
    <property type="gene ID" value="Pp3c3_24950"/>
</dbReference>
<dbReference type="KEGG" id="ppp:112280162"/>
<dbReference type="Gramene" id="Pp3c3_24950V3.3">
    <property type="protein sequence ID" value="Pp3c3_24950V3.3"/>
    <property type="gene ID" value="Pp3c3_24950"/>
</dbReference>
<comment type="similarity">
    <text evidence="1">Belongs to the R-transferase family.</text>
</comment>
<evidence type="ECO:0000259" key="8">
    <source>
        <dbReference type="Pfam" id="PF04377"/>
    </source>
</evidence>
<dbReference type="BRENDA" id="2.3.2.8">
    <property type="organism ID" value="4802"/>
</dbReference>
<dbReference type="Gramene" id="Pp3c3_24950V3.2">
    <property type="protein sequence ID" value="Pp3c3_24950V3.2"/>
    <property type="gene ID" value="Pp3c3_24950"/>
</dbReference>
<dbReference type="PANTHER" id="PTHR21367">
    <property type="entry name" value="ARGININE-TRNA-PROTEIN TRANSFERASE 1"/>
    <property type="match status" value="1"/>
</dbReference>
<reference evidence="10" key="3">
    <citation type="submission" date="2020-12" db="UniProtKB">
        <authorList>
            <consortium name="EnsemblPlants"/>
        </authorList>
    </citation>
    <scope>IDENTIFICATION</scope>
</reference>
<evidence type="ECO:0000256" key="4">
    <source>
        <dbReference type="ARBA" id="ARBA00022786"/>
    </source>
</evidence>
<dbReference type="Gramene" id="Pp3c3_24950V3.1">
    <property type="protein sequence ID" value="Pp3c3_24950V3.1"/>
    <property type="gene ID" value="Pp3c3_24950"/>
</dbReference>
<dbReference type="FunCoup" id="A0A2K1KVV8">
    <property type="interactions" value="4518"/>
</dbReference>
<dbReference type="GeneID" id="112280162"/>
<dbReference type="GO" id="GO:0005737">
    <property type="term" value="C:cytoplasm"/>
    <property type="evidence" value="ECO:0000318"/>
    <property type="project" value="GO_Central"/>
</dbReference>
<dbReference type="EnsemblPlants" id="Pp3c3_24950V3.2">
    <property type="protein sequence ID" value="Pp3c3_24950V3.2"/>
    <property type="gene ID" value="Pp3c3_24950"/>
</dbReference>
<dbReference type="OrthoDB" id="74183at2759"/>
<dbReference type="InterPro" id="IPR007472">
    <property type="entry name" value="N-end_Aminoacyl_Trfase_C"/>
</dbReference>
<dbReference type="InterPro" id="IPR016181">
    <property type="entry name" value="Acyl_CoA_acyltransferase"/>
</dbReference>
<dbReference type="GO" id="GO:0004057">
    <property type="term" value="F:arginyl-tRNA--protein transferase activity"/>
    <property type="evidence" value="ECO:0000318"/>
    <property type="project" value="GO_Central"/>
</dbReference>
<evidence type="ECO:0000256" key="3">
    <source>
        <dbReference type="ARBA" id="ARBA00022679"/>
    </source>
</evidence>
<dbReference type="PANTHER" id="PTHR21367:SF1">
    <property type="entry name" value="ARGINYL-TRNA--PROTEIN TRANSFERASE 1"/>
    <property type="match status" value="1"/>
</dbReference>
<evidence type="ECO:0000256" key="2">
    <source>
        <dbReference type="ARBA" id="ARBA00012025"/>
    </source>
</evidence>
<keyword evidence="11" id="KW-1185">Reference proteome</keyword>
<dbReference type="EMBL" id="ABEU02000003">
    <property type="protein sequence ID" value="PNR57932.1"/>
    <property type="molecule type" value="Genomic_DNA"/>
</dbReference>
<evidence type="ECO:0000313" key="9">
    <source>
        <dbReference type="EMBL" id="PNR57932.1"/>
    </source>
</evidence>
<feature type="region of interest" description="Disordered" evidence="6">
    <location>
        <begin position="309"/>
        <end position="377"/>
    </location>
</feature>
<gene>
    <name evidence="10" type="primary">LOC112280162</name>
    <name evidence="9" type="ORF">PHYPA_004926</name>
</gene>
<feature type="domain" description="N-end aminoacyl transferase N-terminal" evidence="7">
    <location>
        <begin position="20"/>
        <end position="92"/>
    </location>
</feature>
<feature type="compositionally biased region" description="Polar residues" evidence="6">
    <location>
        <begin position="309"/>
        <end position="321"/>
    </location>
</feature>
<dbReference type="STRING" id="3218.A0A2K1KVV8"/>
<keyword evidence="5" id="KW-0012">Acyltransferase</keyword>
<name>A0A2K1KVV8_PHYPA</name>
<proteinExistence type="inferred from homology"/>
<dbReference type="EnsemblPlants" id="Pp3c3_24950V3.1">
    <property type="protein sequence ID" value="Pp3c3_24950V3.1"/>
    <property type="gene ID" value="Pp3c3_24950"/>
</dbReference>
<evidence type="ECO:0000259" key="7">
    <source>
        <dbReference type="Pfam" id="PF04376"/>
    </source>
</evidence>
<dbReference type="Pfam" id="PF04377">
    <property type="entry name" value="ATE_C"/>
    <property type="match status" value="1"/>
</dbReference>
<evidence type="ECO:0000313" key="11">
    <source>
        <dbReference type="Proteomes" id="UP000006727"/>
    </source>
</evidence>
<dbReference type="GO" id="GO:0010498">
    <property type="term" value="P:proteasomal protein catabolic process"/>
    <property type="evidence" value="ECO:0000318"/>
    <property type="project" value="GO_Central"/>
</dbReference>
<dbReference type="AlphaFoldDB" id="A0A2K1KVV8"/>